<evidence type="ECO:0000313" key="22">
    <source>
        <dbReference type="Proteomes" id="UP001597469"/>
    </source>
</evidence>
<feature type="domain" description="Glycosyl transferase family 51" evidence="20">
    <location>
        <begin position="68"/>
        <end position="257"/>
    </location>
</feature>
<dbReference type="InterPro" id="IPR023346">
    <property type="entry name" value="Lysozyme-like_dom_sf"/>
</dbReference>
<reference evidence="22" key="1">
    <citation type="journal article" date="2019" name="Int. J. Syst. Evol. Microbiol.">
        <title>The Global Catalogue of Microorganisms (GCM) 10K type strain sequencing project: providing services to taxonomists for standard genome sequencing and annotation.</title>
        <authorList>
            <consortium name="The Broad Institute Genomics Platform"/>
            <consortium name="The Broad Institute Genome Sequencing Center for Infectious Disease"/>
            <person name="Wu L."/>
            <person name="Ma J."/>
        </authorList>
    </citation>
    <scope>NUCLEOTIDE SEQUENCE [LARGE SCALE GENOMIC DNA]</scope>
    <source>
        <strain evidence="22">KCTC 42805</strain>
    </source>
</reference>
<comment type="caution">
    <text evidence="21">The sequence shown here is derived from an EMBL/GenBank/DDBJ whole genome shotgun (WGS) entry which is preliminary data.</text>
</comment>
<dbReference type="InterPro" id="IPR036950">
    <property type="entry name" value="PBP_transglycosylase"/>
</dbReference>
<dbReference type="InterPro" id="IPR012338">
    <property type="entry name" value="Beta-lactam/transpept-like"/>
</dbReference>
<evidence type="ECO:0000256" key="17">
    <source>
        <dbReference type="ARBA" id="ARBA00049902"/>
    </source>
</evidence>
<keyword evidence="12" id="KW-0573">Peptidoglycan synthesis</keyword>
<evidence type="ECO:0000256" key="4">
    <source>
        <dbReference type="ARBA" id="ARBA00007739"/>
    </source>
</evidence>
<dbReference type="EMBL" id="JBHULN010000022">
    <property type="protein sequence ID" value="MFD2573927.1"/>
    <property type="molecule type" value="Genomic_DNA"/>
</dbReference>
<comment type="catalytic activity">
    <reaction evidence="17">
        <text>[GlcNAc-(1-&gt;4)-Mur2Ac(oyl-L-Ala-gamma-D-Glu-L-Lys-D-Ala-D-Ala)](n)-di-trans,octa-cis-undecaprenyl diphosphate + beta-D-GlcNAc-(1-&gt;4)-Mur2Ac(oyl-L-Ala-gamma-D-Glu-L-Lys-D-Ala-D-Ala)-di-trans,octa-cis-undecaprenyl diphosphate = [GlcNAc-(1-&gt;4)-Mur2Ac(oyl-L-Ala-gamma-D-Glu-L-Lys-D-Ala-D-Ala)](n+1)-di-trans,octa-cis-undecaprenyl diphosphate + di-trans,octa-cis-undecaprenyl diphosphate + H(+)</text>
        <dbReference type="Rhea" id="RHEA:23708"/>
        <dbReference type="Rhea" id="RHEA-COMP:9602"/>
        <dbReference type="Rhea" id="RHEA-COMP:9603"/>
        <dbReference type="ChEBI" id="CHEBI:15378"/>
        <dbReference type="ChEBI" id="CHEBI:58405"/>
        <dbReference type="ChEBI" id="CHEBI:60033"/>
        <dbReference type="ChEBI" id="CHEBI:78435"/>
        <dbReference type="EC" id="2.4.99.28"/>
    </reaction>
</comment>
<dbReference type="InterPro" id="IPR050396">
    <property type="entry name" value="Glycosyltr_51/Transpeptidase"/>
</dbReference>
<dbReference type="Proteomes" id="UP001597469">
    <property type="component" value="Unassembled WGS sequence"/>
</dbReference>
<keyword evidence="13 18" id="KW-0472">Membrane</keyword>
<proteinExistence type="inferred from homology"/>
<evidence type="ECO:0000256" key="6">
    <source>
        <dbReference type="ARBA" id="ARBA00022645"/>
    </source>
</evidence>
<keyword evidence="9" id="KW-0808">Transferase</keyword>
<keyword evidence="18" id="KW-0812">Transmembrane</keyword>
<keyword evidence="6" id="KW-0121">Carboxypeptidase</keyword>
<organism evidence="21 22">
    <name type="scientific">Spirosoma soli</name>
    <dbReference type="NCBI Taxonomy" id="1770529"/>
    <lineage>
        <taxon>Bacteria</taxon>
        <taxon>Pseudomonadati</taxon>
        <taxon>Bacteroidota</taxon>
        <taxon>Cytophagia</taxon>
        <taxon>Cytophagales</taxon>
        <taxon>Cytophagaceae</taxon>
        <taxon>Spirosoma</taxon>
    </lineage>
</organism>
<keyword evidence="15" id="KW-0961">Cell wall biogenesis/degradation</keyword>
<name>A0ABW5MA82_9BACT</name>
<dbReference type="InterPro" id="IPR001460">
    <property type="entry name" value="PCN-bd_Tpept"/>
</dbReference>
<evidence type="ECO:0000256" key="9">
    <source>
        <dbReference type="ARBA" id="ARBA00022679"/>
    </source>
</evidence>
<evidence type="ECO:0000256" key="12">
    <source>
        <dbReference type="ARBA" id="ARBA00022984"/>
    </source>
</evidence>
<evidence type="ECO:0000256" key="1">
    <source>
        <dbReference type="ARBA" id="ARBA00004236"/>
    </source>
</evidence>
<comment type="catalytic activity">
    <reaction evidence="16">
        <text>Preferential cleavage: (Ac)2-L-Lys-D-Ala-|-D-Ala. Also transpeptidation of peptidyl-alanyl moieties that are N-acyl substituents of D-alanine.</text>
        <dbReference type="EC" id="3.4.16.4"/>
    </reaction>
</comment>
<feature type="transmembrane region" description="Helical" evidence="18">
    <location>
        <begin position="16"/>
        <end position="42"/>
    </location>
</feature>
<protein>
    <submittedName>
        <fullName evidence="21">Penicillin-binding protein 1A</fullName>
    </submittedName>
</protein>
<evidence type="ECO:0000256" key="16">
    <source>
        <dbReference type="ARBA" id="ARBA00034000"/>
    </source>
</evidence>
<evidence type="ECO:0000259" key="19">
    <source>
        <dbReference type="Pfam" id="PF00905"/>
    </source>
</evidence>
<keyword evidence="10" id="KW-0378">Hydrolase</keyword>
<keyword evidence="11" id="KW-0133">Cell shape</keyword>
<dbReference type="Pfam" id="PF00912">
    <property type="entry name" value="Transgly"/>
    <property type="match status" value="1"/>
</dbReference>
<keyword evidence="22" id="KW-1185">Reference proteome</keyword>
<evidence type="ECO:0000256" key="14">
    <source>
        <dbReference type="ARBA" id="ARBA00023268"/>
    </source>
</evidence>
<dbReference type="PANTHER" id="PTHR32282:SF11">
    <property type="entry name" value="PENICILLIN-BINDING PROTEIN 1B"/>
    <property type="match status" value="1"/>
</dbReference>
<sequence length="785" mass="89877">MFEFAPGRYRNVIRKLWWYSLLGIVLLVLYVVAVSYNFFWLFGGMPSLKALENPKSEEASEVYTADNQLLGKYYVENRTPIEISQVSPNVVSALLATEDARFVKHSGIDPRSLFRAVSGLVTFRDASSSGGGSTLTQQTAKNLFDTRQEELRGVLGHIPLINLVIAKTKEWILAVRLERNYTKQEVMMMYLNTVSFGNNTYGIKTAAKTYFGKEPWNLNVEEAALLVGMLKNPTLYNPRLFEERAKERRNVVLGQMKKYKFLNDEQYFTFKNKPLKLDFSVENQNTGMAAYFRSVIRDDIKRWIRQYNEENPGAELDLYTSGLKIYTTIDSRMQAYAEEAVMTNMRDQQKKFYEHWRGRNPWVKKDDRTKKYVEIPGFIESVAQRTTRYKQLKAVYGNDDKAIWREMRKPTKMKVFVYGGRRNEKDTTMSPLDSIKYYKRLLNTGFMSMDPRSGYVKAWVGGISFKHMKFDHVRQSRRQPGSTFKPFVYLTAMDQGFVTPCSHLVDRPTVFAHGEDNNGGPAWMPKNSTGRYSGRSLSLREALGQSINTVSAQLIKKTRAAAVIDYAHKMGIESKDLPQNPTLCLGTGDVSVYEMVAAYCAFANGGTRVRPMMIIRITDKNGNELKRFTPDANQVISSNRAYEMLHLMRGAVEEPNGTAQRLRTQYKLLEGGNEIAAKTGTTSNYSDAWFMGMTQHLVSGLWVGGDDRPIHFRTIELGQGGRLAMPAWAMYMQKVYKDPTLTQYRPEPFRKPNNFKIDCGGYHIDSSQRYIPPKVVPEDEEEILQ</sequence>
<accession>A0ABW5MA82</accession>
<evidence type="ECO:0000256" key="5">
    <source>
        <dbReference type="ARBA" id="ARBA00022475"/>
    </source>
</evidence>
<evidence type="ECO:0000313" key="21">
    <source>
        <dbReference type="EMBL" id="MFD2573927.1"/>
    </source>
</evidence>
<evidence type="ECO:0000256" key="15">
    <source>
        <dbReference type="ARBA" id="ARBA00023316"/>
    </source>
</evidence>
<dbReference type="InterPro" id="IPR001264">
    <property type="entry name" value="Glyco_trans_51"/>
</dbReference>
<comment type="subcellular location">
    <subcellularLocation>
        <location evidence="1">Cell membrane</location>
    </subcellularLocation>
</comment>
<keyword evidence="5" id="KW-1003">Cell membrane</keyword>
<gene>
    <name evidence="21" type="ORF">ACFSUS_25040</name>
</gene>
<dbReference type="Gene3D" id="1.10.3810.10">
    <property type="entry name" value="Biosynthetic peptidoglycan transglycosylase-like"/>
    <property type="match status" value="1"/>
</dbReference>
<evidence type="ECO:0000256" key="11">
    <source>
        <dbReference type="ARBA" id="ARBA00022960"/>
    </source>
</evidence>
<comment type="similarity">
    <text evidence="3">In the C-terminal section; belongs to the transpeptidase family.</text>
</comment>
<comment type="similarity">
    <text evidence="4">In the N-terminal section; belongs to the glycosyltransferase 51 family.</text>
</comment>
<evidence type="ECO:0000256" key="18">
    <source>
        <dbReference type="SAM" id="Phobius"/>
    </source>
</evidence>
<dbReference type="PANTHER" id="PTHR32282">
    <property type="entry name" value="BINDING PROTEIN TRANSPEPTIDASE, PUTATIVE-RELATED"/>
    <property type="match status" value="1"/>
</dbReference>
<keyword evidence="7" id="KW-0645">Protease</keyword>
<evidence type="ECO:0000259" key="20">
    <source>
        <dbReference type="Pfam" id="PF00912"/>
    </source>
</evidence>
<evidence type="ECO:0000256" key="7">
    <source>
        <dbReference type="ARBA" id="ARBA00022670"/>
    </source>
</evidence>
<keyword evidence="14" id="KW-0511">Multifunctional enzyme</keyword>
<keyword evidence="8" id="KW-0328">Glycosyltransferase</keyword>
<dbReference type="Pfam" id="PF00905">
    <property type="entry name" value="Transpeptidase"/>
    <property type="match status" value="1"/>
</dbReference>
<dbReference type="Gene3D" id="3.40.710.10">
    <property type="entry name" value="DD-peptidase/beta-lactamase superfamily"/>
    <property type="match status" value="2"/>
</dbReference>
<dbReference type="SUPFAM" id="SSF53955">
    <property type="entry name" value="Lysozyme-like"/>
    <property type="match status" value="1"/>
</dbReference>
<keyword evidence="18" id="KW-1133">Transmembrane helix</keyword>
<dbReference type="SUPFAM" id="SSF56601">
    <property type="entry name" value="beta-lactamase/transpeptidase-like"/>
    <property type="match status" value="1"/>
</dbReference>
<evidence type="ECO:0000256" key="10">
    <source>
        <dbReference type="ARBA" id="ARBA00022801"/>
    </source>
</evidence>
<evidence type="ECO:0000256" key="3">
    <source>
        <dbReference type="ARBA" id="ARBA00007090"/>
    </source>
</evidence>
<dbReference type="RefSeq" id="WP_381527091.1">
    <property type="nucleotide sequence ID" value="NZ_JBHULN010000022.1"/>
</dbReference>
<feature type="domain" description="Penicillin-binding protein transpeptidase" evidence="19">
    <location>
        <begin position="446"/>
        <end position="694"/>
    </location>
</feature>
<comment type="pathway">
    <text evidence="2">Cell wall biogenesis; peptidoglycan biosynthesis.</text>
</comment>
<evidence type="ECO:0000256" key="8">
    <source>
        <dbReference type="ARBA" id="ARBA00022676"/>
    </source>
</evidence>
<evidence type="ECO:0000256" key="13">
    <source>
        <dbReference type="ARBA" id="ARBA00023136"/>
    </source>
</evidence>
<evidence type="ECO:0000256" key="2">
    <source>
        <dbReference type="ARBA" id="ARBA00004752"/>
    </source>
</evidence>